<accession>I7MFQ6</accession>
<feature type="region of interest" description="Disordered" evidence="1">
    <location>
        <begin position="1090"/>
        <end position="1138"/>
    </location>
</feature>
<organism evidence="2 3">
    <name type="scientific">Tetrahymena thermophila (strain SB210)</name>
    <dbReference type="NCBI Taxonomy" id="312017"/>
    <lineage>
        <taxon>Eukaryota</taxon>
        <taxon>Sar</taxon>
        <taxon>Alveolata</taxon>
        <taxon>Ciliophora</taxon>
        <taxon>Intramacronucleata</taxon>
        <taxon>Oligohymenophorea</taxon>
        <taxon>Hymenostomatida</taxon>
        <taxon>Tetrahymenina</taxon>
        <taxon>Tetrahymenidae</taxon>
        <taxon>Tetrahymena</taxon>
    </lineage>
</organism>
<feature type="compositionally biased region" description="Low complexity" evidence="1">
    <location>
        <begin position="922"/>
        <end position="937"/>
    </location>
</feature>
<evidence type="ECO:0000313" key="2">
    <source>
        <dbReference type="EMBL" id="EAS00433.2"/>
    </source>
</evidence>
<feature type="region of interest" description="Disordered" evidence="1">
    <location>
        <begin position="953"/>
        <end position="1015"/>
    </location>
</feature>
<dbReference type="EMBL" id="GG662621">
    <property type="protein sequence ID" value="EAS00433.2"/>
    <property type="molecule type" value="Genomic_DNA"/>
</dbReference>
<feature type="compositionally biased region" description="Basic and acidic residues" evidence="1">
    <location>
        <begin position="990"/>
        <end position="1015"/>
    </location>
</feature>
<dbReference type="Proteomes" id="UP000009168">
    <property type="component" value="Unassembled WGS sequence"/>
</dbReference>
<dbReference type="KEGG" id="tet:TTHERM_00221060"/>
<proteinExistence type="predicted"/>
<feature type="compositionally biased region" description="Polar residues" evidence="1">
    <location>
        <begin position="1090"/>
        <end position="1100"/>
    </location>
</feature>
<dbReference type="InParanoid" id="I7MFQ6"/>
<dbReference type="GeneID" id="7843490"/>
<reference evidence="3" key="1">
    <citation type="journal article" date="2006" name="PLoS Biol.">
        <title>Macronuclear genome sequence of the ciliate Tetrahymena thermophila, a model eukaryote.</title>
        <authorList>
            <person name="Eisen J.A."/>
            <person name="Coyne R.S."/>
            <person name="Wu M."/>
            <person name="Wu D."/>
            <person name="Thiagarajan M."/>
            <person name="Wortman J.R."/>
            <person name="Badger J.H."/>
            <person name="Ren Q."/>
            <person name="Amedeo P."/>
            <person name="Jones K.M."/>
            <person name="Tallon L.J."/>
            <person name="Delcher A.L."/>
            <person name="Salzberg S.L."/>
            <person name="Silva J.C."/>
            <person name="Haas B.J."/>
            <person name="Majoros W.H."/>
            <person name="Farzad M."/>
            <person name="Carlton J.M."/>
            <person name="Smith R.K. Jr."/>
            <person name="Garg J."/>
            <person name="Pearlman R.E."/>
            <person name="Karrer K.M."/>
            <person name="Sun L."/>
            <person name="Manning G."/>
            <person name="Elde N.C."/>
            <person name="Turkewitz A.P."/>
            <person name="Asai D.J."/>
            <person name="Wilkes D.E."/>
            <person name="Wang Y."/>
            <person name="Cai H."/>
            <person name="Collins K."/>
            <person name="Stewart B.A."/>
            <person name="Lee S.R."/>
            <person name="Wilamowska K."/>
            <person name="Weinberg Z."/>
            <person name="Ruzzo W.L."/>
            <person name="Wloga D."/>
            <person name="Gaertig J."/>
            <person name="Frankel J."/>
            <person name="Tsao C.-C."/>
            <person name="Gorovsky M.A."/>
            <person name="Keeling P.J."/>
            <person name="Waller R.F."/>
            <person name="Patron N.J."/>
            <person name="Cherry J.M."/>
            <person name="Stover N.A."/>
            <person name="Krieger C.J."/>
            <person name="del Toro C."/>
            <person name="Ryder H.F."/>
            <person name="Williamson S.C."/>
            <person name="Barbeau R.A."/>
            <person name="Hamilton E.P."/>
            <person name="Orias E."/>
        </authorList>
    </citation>
    <scope>NUCLEOTIDE SEQUENCE [LARGE SCALE GENOMIC DNA]</scope>
    <source>
        <strain evidence="3">SB210</strain>
    </source>
</reference>
<name>I7MFQ6_TETTS</name>
<keyword evidence="3" id="KW-1185">Reference proteome</keyword>
<dbReference type="RefSeq" id="XP_001020678.2">
    <property type="nucleotide sequence ID" value="XM_001020678.2"/>
</dbReference>
<dbReference type="eggNOG" id="ENOG502SUIZ">
    <property type="taxonomic scope" value="Eukaryota"/>
</dbReference>
<gene>
    <name evidence="2" type="ORF">TTHERM_00221060</name>
</gene>
<evidence type="ECO:0000256" key="1">
    <source>
        <dbReference type="SAM" id="MobiDB-lite"/>
    </source>
</evidence>
<evidence type="ECO:0000313" key="3">
    <source>
        <dbReference type="Proteomes" id="UP000009168"/>
    </source>
</evidence>
<protein>
    <submittedName>
        <fullName evidence="2">Uncharacterized protein</fullName>
    </submittedName>
</protein>
<sequence length="1867" mass="215764">MSQIRNQGSKSPFRRDEQSLNSSELYLTDQFNQEERKKLQQQAITISALTQKLLIYSEKNGIDKYLKVNLVKLAEKLIQKKQFPKFIVEKSIDVLKLLNKTASKLVEAKDYNSGMLILDLALRISTSVKNGLESDLQQYITLNNIAILCSKIGKVTLSKKYLKIILEKIASNYWDKRTDMLDIVEAITLNNLCSIYVKEEKYEKVYYHSELALILIENKLFKRIKEEGENKLKKDTQFVSDLHILLQGYIYRGWSQDEIKNHKYQDYILSNSQGEESFSDKQKIYNNGYRLSSTILGKDHMMTISFQRLLKQAKSEQQEILKNMEKQKDDGSSDEQNAHLRFYQDRIKKVAIIYEQNYIQLSMEDKLYILKQIFAKTVNQNIQESNNNITIVDSQEDIEDSLELQGLNFVKTEYIKPSQSRSQRTSPISSKKFRTIKNNSKNQPTNKFIFRNQSPNFRVNQNYLKGKRLNNQQFYNTDFHYGMKERAQSYHSGLNQQYFLNQTANNMLRGLNDNNYVGNDPHQIGLNQTNTGYLQSQQQHLNSLYPNETNLDLMTINNGLVDYQPQSLNRHQQLQQQLFMQSNGNGLLYQNKNRFNNPASYIQNPNHLNNTTDYQNNNQVINQQDYTINQMANYNLQMPQFNQQPNLGASIQPNQYGQPNRINSAINGLTPQNPTQQQYLPQIQTQGMTPNQVLQAQLTNLSNVKYPFQNGLGINNQNNGGGQLQLQQNQFNQKIIAQNNNQQTIQDENNKISSNQINFFHQNKDNTQGNQPVQQINDQLSYNNNNQNNIILNKIVESSKNSPQNQITDNFSLKKQQSNHGQKEKIQLINQQKPNLLDANEANSQKEYFILNKEYNVPESAAFPNQHGENKNLNESKDMNQQQAKIYQDYAGKLTGTFNSEQIKKINDSQRELKTNLNKKPQQQQQQQQQDVASPQVQQQYNIPLHLIDNKNNLSQNGEVTKNNKSTQPSSQMTPQTNNQTNNKPLFEINKFEDNSQQKKITNEQKRQKYQEQQHTKEIVSLKNIPNIGYSQLESQMIEKPNGTIGAPNLNSGAVNNQVSNNHKEEEGMKDEVLQKHQIINTVGNLKLSESTAYNPSSPKNLLGQRENTHQNQNSPQVNPSNPNHVTKHTGGTSVQSPTNYINNVIMMQNQQFQSPQVTKLASNLKKIKDEEIIANKMGSPQSQSPQNYSHANKFQISTNQNGIQVIGSMGSGTLNSAGNNISNNGQQFVYPQNNQATNNKLPMTSYTNISQQARGQSKQRIPSINAMVQNITNSQNTQMFASDISLTKHQKQSEFDVYTPIGSQKQNQWALFNDGEIDYLRHIKIESLINSNCSVAKILQFNSVQYLVEVGVSKNTQEITFSGFQIHDKVQLITESLTLPVLKGILNFLDLNEGTPYNKPFKTIQGFKDLCQYLIFPFIRINPQERKIEMNFSNYSILQYQQWSIEFLKTTCHATFIHLNNNEFKFTLRQQAGSQQSNIDKDFIRIDIKFDEATIKSQFQKLQYPDEQGNEIVDNYERDDIKYIVDISDLLDEEDNKKDSLLQEITSIMANSKKHQKIHLTNYQIPNTIIFCQKLNDLMNLVQSYLMKNHNITSYQQYVEDQSIKVLRIHINEDFKKGQIFFIRESHPQPKTVCVSIQNIHETHAPHGKLVQCVGKKEVPLEEFWKTFGVQYDNLDKEERYYFLTLIGLKYNLYTHTKPLELDDYGRYQENPIITNTLSIGGFSRTLKGTSYKTPMTCQLIGIDDVPFGVKVVLHDLEQNSESGVFYIIDSVNWTKFKRQEDPNVKKKRTKKYKDEYDIIKNYELTNILYSVGFKLLENSIQFRKFQSNQLYIAGRNLYSGFISNVDRFENVVNLAEIANQIVQQQ</sequence>
<feature type="compositionally biased region" description="Polar residues" evidence="1">
    <location>
        <begin position="953"/>
        <end position="975"/>
    </location>
</feature>
<feature type="region of interest" description="Disordered" evidence="1">
    <location>
        <begin position="915"/>
        <end position="937"/>
    </location>
</feature>
<feature type="compositionally biased region" description="Low complexity" evidence="1">
    <location>
        <begin position="1110"/>
        <end position="1125"/>
    </location>
</feature>